<feature type="chain" id="PRO_5015603811" description="Small secreted domain DUF320" evidence="2">
    <location>
        <begin position="29"/>
        <end position="1020"/>
    </location>
</feature>
<proteinExistence type="predicted"/>
<evidence type="ECO:0000256" key="2">
    <source>
        <dbReference type="SAM" id="SignalP"/>
    </source>
</evidence>
<protein>
    <recommendedName>
        <fullName evidence="5">Small secreted domain DUF320</fullName>
    </recommendedName>
</protein>
<evidence type="ECO:0008006" key="5">
    <source>
        <dbReference type="Google" id="ProtNLM"/>
    </source>
</evidence>
<dbReference type="AlphaFoldDB" id="A0A2T0TJZ3"/>
<dbReference type="EMBL" id="PVTF01000001">
    <property type="protein sequence ID" value="PRY45838.1"/>
    <property type="molecule type" value="Genomic_DNA"/>
</dbReference>
<feature type="region of interest" description="Disordered" evidence="1">
    <location>
        <begin position="224"/>
        <end position="248"/>
    </location>
</feature>
<name>A0A2T0TJZ3_9PSEU</name>
<evidence type="ECO:0000313" key="3">
    <source>
        <dbReference type="EMBL" id="PRY45838.1"/>
    </source>
</evidence>
<feature type="signal peptide" evidence="2">
    <location>
        <begin position="1"/>
        <end position="28"/>
    </location>
</feature>
<keyword evidence="2" id="KW-0732">Signal</keyword>
<organism evidence="3 4">
    <name type="scientific">Umezawaea tangerina</name>
    <dbReference type="NCBI Taxonomy" id="84725"/>
    <lineage>
        <taxon>Bacteria</taxon>
        <taxon>Bacillati</taxon>
        <taxon>Actinomycetota</taxon>
        <taxon>Actinomycetes</taxon>
        <taxon>Pseudonocardiales</taxon>
        <taxon>Pseudonocardiaceae</taxon>
        <taxon>Umezawaea</taxon>
    </lineage>
</organism>
<sequence>MQTWAKRGIQSALVTGGLLMLGTGIASAQENVNPDATPSTIDGGITVPIDIEKNALGTPVGQRELPEIHREISTNQLTGANPLVRDVSDRYDSSVFRGNVVQPNAVVPVNICGNAIAAGGNAGVETTCSQSVAQPDAVLTDGSNGSLAGNVVAVGLAVPAQVTGNAIAVLGNAYANTSADQSASTGGDITTSGERSTLSGNIAAVQGALPIQVTNNAVGGGGNAYTDSDASNSAESLGSLKTDGDNSSGGGNVVGVPLAPIAAVNGNGIAGAGNADSVAKNSATADAGTTRTGINGIPSWTQTSGDPATLAGNVVQPQLAGPVSVDDNAVAGAANSTATSSTVNDAEAGGFTSTTGEGSTLSGNLADAPVALPVSGGGNAVSAIGNTAAQHSNDVTAKAGDGTYTNGDDSVLGANTVTAAPAGAVDVCGDAVAGAGNAAALCDNDVTSETGGYNGTTGNDSVGSGNIGQVPVVVPGEVYGAAASIVGTPTSTTEEHKSITSGGTPNSQDDNGTVSSNIVTAPTAVGAQAFGDAAALVGNPNTDTASDTTLTAGGPSNATGHHGSASGNIVQVPTSNPAQVFGDTVVAVGNGSSNVDSTLESTSGGDATSDGAAGAIAGNVVSAPEATALEVFGNAVGAGSNVESDAANHYSSISGGDVTTTGDRGSLSGNGVAAQAAAPVQVFADTVTGAANGYSNTFGDTTVIAGGDSTSSGKDASLAGNLVTVPVNAVPTVFGEPISAAGISKTTSDSTLLSQAGGDTDTTGNGGALTAHDIPVPVEAAAQVYDVPVEVLGEATALVYTNTTQVTGEDADAVRAADVARGVDLPVGVDSLLGATEVPSLTNLNRLPVGSEMLSTLPVNQLPDTDQLSGVELPTQGLDLPAGDLSLPTDELGLPEERSFGGTLPLVGGNFGFTPVVQGLLPLTPAGRSLPTVPAAPVAVPATLPVVVPVVPVAQPRALGTPALPALPTTSLSGLKLDATGDALKAADGERSLPTAPALAGLDTRSLFGNLEDTIQMPRI</sequence>
<dbReference type="Proteomes" id="UP000239494">
    <property type="component" value="Unassembled WGS sequence"/>
</dbReference>
<keyword evidence="4" id="KW-1185">Reference proteome</keyword>
<feature type="region of interest" description="Disordered" evidence="1">
    <location>
        <begin position="489"/>
        <end position="515"/>
    </location>
</feature>
<evidence type="ECO:0000313" key="4">
    <source>
        <dbReference type="Proteomes" id="UP000239494"/>
    </source>
</evidence>
<accession>A0A2T0TJZ3</accession>
<feature type="region of interest" description="Disordered" evidence="1">
    <location>
        <begin position="541"/>
        <end position="566"/>
    </location>
</feature>
<gene>
    <name evidence="3" type="ORF">CLV43_10198</name>
</gene>
<feature type="compositionally biased region" description="Polar residues" evidence="1">
    <location>
        <begin position="225"/>
        <end position="236"/>
    </location>
</feature>
<feature type="compositionally biased region" description="Polar residues" evidence="1">
    <location>
        <begin position="499"/>
        <end position="515"/>
    </location>
</feature>
<comment type="caution">
    <text evidence="3">The sequence shown here is derived from an EMBL/GenBank/DDBJ whole genome shotgun (WGS) entry which is preliminary data.</text>
</comment>
<reference evidence="3 4" key="1">
    <citation type="submission" date="2018-03" db="EMBL/GenBank/DDBJ databases">
        <title>Genomic Encyclopedia of Archaeal and Bacterial Type Strains, Phase II (KMG-II): from individual species to whole genera.</title>
        <authorList>
            <person name="Goeker M."/>
        </authorList>
    </citation>
    <scope>NUCLEOTIDE SEQUENCE [LARGE SCALE GENOMIC DNA]</scope>
    <source>
        <strain evidence="3 4">DSM 44720</strain>
    </source>
</reference>
<feature type="region of interest" description="Disordered" evidence="1">
    <location>
        <begin position="335"/>
        <end position="356"/>
    </location>
</feature>
<evidence type="ECO:0000256" key="1">
    <source>
        <dbReference type="SAM" id="MobiDB-lite"/>
    </source>
</evidence>